<dbReference type="InterPro" id="IPR008906">
    <property type="entry name" value="HATC_C_dom"/>
</dbReference>
<dbReference type="PANTHER" id="PTHR32166:SF121">
    <property type="entry name" value="DUF659 DOMAIN-CONTAINING PROTEIN"/>
    <property type="match status" value="1"/>
</dbReference>
<keyword evidence="5" id="KW-0238">DNA-binding</keyword>
<evidence type="ECO:0000256" key="1">
    <source>
        <dbReference type="ARBA" id="ARBA00004123"/>
    </source>
</evidence>
<sequence length="647" mass="74054">MESNLTPSSGQDSTTNSQSTRSKIDPTWEHVSKERYANGRKALICLYCKKITKCGGIHRMKQHLAGVKGDIGPCKSVPPDVKFRMENSLQEFVNSKKAAQEAYECRNPYGSNVSQFEGDGAEGEEEVQQMQSPMVANSGKRKKSTMDKYFAPRNTQGAQPSMRSVLAGKKAIWRADMAVGRFFYDACIPTNAVNSFYFKPMLDAISAIGPGYKGPNYHQLRVNLLKDAKKEVQLLVDSYHAIWAKVGCTIMGDGWTDNRQRTLINFLVYCPEGISFVKSVDASDIVKDATNLFQLFDEVIEWVGPLNVVHMVTDNAANYVVAGRLISQKHKHINWSPCAAHCLNLIFKDIGKMDHVAELVRRASKRPSMGYVYEGMYRVRLGIKKLFNYNKRLYKPYTEIIKQRWDQQLKKSIHSAAYWLNPCFQYDQENFCNKPNVIGGVMDVIDQKVLKDKLETMNEMKLFRDRLGSFGRELAYSSREVLQPDEWWRLHGYSAPHLQKLAILILSQTASSSGCERNWSVFERIHTKRRNRLEHQRLNDLVYVHYNLRLKNRFYNKKRIYDPIDYACIDETDFWVVDDDQPAELDVEELENLLYEEGSIPINEVEGSSSHIDDEDGGDVAIEGLDVENFGFPNAHVQSPYSNFQNE</sequence>
<keyword evidence="2" id="KW-0479">Metal-binding</keyword>
<dbReference type="GO" id="GO:0003677">
    <property type="term" value="F:DNA binding"/>
    <property type="evidence" value="ECO:0007669"/>
    <property type="project" value="UniProtKB-KW"/>
</dbReference>
<dbReference type="Proteomes" id="UP000288805">
    <property type="component" value="Unassembled WGS sequence"/>
</dbReference>
<name>A0A438JU08_VITVI</name>
<evidence type="ECO:0000256" key="8">
    <source>
        <dbReference type="SAM" id="MobiDB-lite"/>
    </source>
</evidence>
<dbReference type="EMBL" id="QGNW01000027">
    <property type="protein sequence ID" value="RVX12450.1"/>
    <property type="molecule type" value="Genomic_DNA"/>
</dbReference>
<protein>
    <recommendedName>
        <fullName evidence="9">BED-type domain-containing protein</fullName>
    </recommendedName>
</protein>
<evidence type="ECO:0000256" key="4">
    <source>
        <dbReference type="ARBA" id="ARBA00022833"/>
    </source>
</evidence>
<evidence type="ECO:0000256" key="6">
    <source>
        <dbReference type="ARBA" id="ARBA00023242"/>
    </source>
</evidence>
<dbReference type="PROSITE" id="PS50808">
    <property type="entry name" value="ZF_BED"/>
    <property type="match status" value="1"/>
</dbReference>
<dbReference type="Pfam" id="PF05699">
    <property type="entry name" value="Dimer_Tnp_hAT"/>
    <property type="match status" value="1"/>
</dbReference>
<dbReference type="Pfam" id="PF04937">
    <property type="entry name" value="DUF659"/>
    <property type="match status" value="1"/>
</dbReference>
<organism evidence="10 11">
    <name type="scientific">Vitis vinifera</name>
    <name type="common">Grape</name>
    <dbReference type="NCBI Taxonomy" id="29760"/>
    <lineage>
        <taxon>Eukaryota</taxon>
        <taxon>Viridiplantae</taxon>
        <taxon>Streptophyta</taxon>
        <taxon>Embryophyta</taxon>
        <taxon>Tracheophyta</taxon>
        <taxon>Spermatophyta</taxon>
        <taxon>Magnoliopsida</taxon>
        <taxon>eudicotyledons</taxon>
        <taxon>Gunneridae</taxon>
        <taxon>Pentapetalae</taxon>
        <taxon>rosids</taxon>
        <taxon>Vitales</taxon>
        <taxon>Vitaceae</taxon>
        <taxon>Viteae</taxon>
        <taxon>Vitis</taxon>
    </lineage>
</organism>
<dbReference type="InterPro" id="IPR007021">
    <property type="entry name" value="DUF659"/>
</dbReference>
<keyword evidence="3 7" id="KW-0863">Zinc-finger</keyword>
<feature type="domain" description="BED-type" evidence="9">
    <location>
        <begin position="22"/>
        <end position="81"/>
    </location>
</feature>
<dbReference type="GO" id="GO:0008270">
    <property type="term" value="F:zinc ion binding"/>
    <property type="evidence" value="ECO:0007669"/>
    <property type="project" value="UniProtKB-KW"/>
</dbReference>
<comment type="subcellular location">
    <subcellularLocation>
        <location evidence="1">Nucleus</location>
    </subcellularLocation>
</comment>
<dbReference type="InterPro" id="IPR012337">
    <property type="entry name" value="RNaseH-like_sf"/>
</dbReference>
<dbReference type="GO" id="GO:0046983">
    <property type="term" value="F:protein dimerization activity"/>
    <property type="evidence" value="ECO:0007669"/>
    <property type="project" value="InterPro"/>
</dbReference>
<dbReference type="GO" id="GO:0005634">
    <property type="term" value="C:nucleus"/>
    <property type="evidence" value="ECO:0007669"/>
    <property type="project" value="UniProtKB-SubCell"/>
</dbReference>
<feature type="compositionally biased region" description="Polar residues" evidence="8">
    <location>
        <begin position="1"/>
        <end position="21"/>
    </location>
</feature>
<evidence type="ECO:0000313" key="10">
    <source>
        <dbReference type="EMBL" id="RVX12450.1"/>
    </source>
</evidence>
<dbReference type="SUPFAM" id="SSF53098">
    <property type="entry name" value="Ribonuclease H-like"/>
    <property type="match status" value="1"/>
</dbReference>
<dbReference type="PANTHER" id="PTHR32166">
    <property type="entry name" value="OSJNBA0013A04.12 PROTEIN"/>
    <property type="match status" value="1"/>
</dbReference>
<evidence type="ECO:0000256" key="7">
    <source>
        <dbReference type="PROSITE-ProRule" id="PRU00027"/>
    </source>
</evidence>
<dbReference type="AlphaFoldDB" id="A0A438JU08"/>
<evidence type="ECO:0000259" key="9">
    <source>
        <dbReference type="PROSITE" id="PS50808"/>
    </source>
</evidence>
<comment type="caution">
    <text evidence="10">The sequence shown here is derived from an EMBL/GenBank/DDBJ whole genome shotgun (WGS) entry which is preliminary data.</text>
</comment>
<evidence type="ECO:0000256" key="3">
    <source>
        <dbReference type="ARBA" id="ARBA00022771"/>
    </source>
</evidence>
<feature type="region of interest" description="Disordered" evidence="8">
    <location>
        <begin position="1"/>
        <end position="26"/>
    </location>
</feature>
<reference evidence="10 11" key="1">
    <citation type="journal article" date="2018" name="PLoS Genet.">
        <title>Population sequencing reveals clonal diversity and ancestral inbreeding in the grapevine cultivar Chardonnay.</title>
        <authorList>
            <person name="Roach M.J."/>
            <person name="Johnson D.L."/>
            <person name="Bohlmann J."/>
            <person name="van Vuuren H.J."/>
            <person name="Jones S.J."/>
            <person name="Pretorius I.S."/>
            <person name="Schmidt S.A."/>
            <person name="Borneman A.R."/>
        </authorList>
    </citation>
    <scope>NUCLEOTIDE SEQUENCE [LARGE SCALE GENOMIC DNA]</scope>
    <source>
        <strain evidence="11">cv. Chardonnay</strain>
        <tissue evidence="10">Leaf</tissue>
    </source>
</reference>
<keyword evidence="6" id="KW-0539">Nucleus</keyword>
<evidence type="ECO:0000313" key="11">
    <source>
        <dbReference type="Proteomes" id="UP000288805"/>
    </source>
</evidence>
<accession>A0A438JU08</accession>
<gene>
    <name evidence="10" type="ORF">CK203_011732</name>
</gene>
<evidence type="ECO:0000256" key="5">
    <source>
        <dbReference type="ARBA" id="ARBA00023125"/>
    </source>
</evidence>
<keyword evidence="4" id="KW-0862">Zinc</keyword>
<proteinExistence type="predicted"/>
<evidence type="ECO:0000256" key="2">
    <source>
        <dbReference type="ARBA" id="ARBA00022723"/>
    </source>
</evidence>
<dbReference type="InterPro" id="IPR003656">
    <property type="entry name" value="Znf_BED"/>
</dbReference>